<dbReference type="STRING" id="1118202.SAMN05443429_108117"/>
<protein>
    <submittedName>
        <fullName evidence="2">ERF superfamily protein</fullName>
    </submittedName>
</protein>
<evidence type="ECO:0000313" key="2">
    <source>
        <dbReference type="EMBL" id="SHJ06940.1"/>
    </source>
</evidence>
<dbReference type="InterPro" id="IPR007499">
    <property type="entry name" value="ERF_bacteria_virus"/>
</dbReference>
<gene>
    <name evidence="2" type="ORF">SAMN05443429_108117</name>
</gene>
<keyword evidence="3" id="KW-1185">Reference proteome</keyword>
<name>A0A1M6GAD0_9FLAO</name>
<dbReference type="AlphaFoldDB" id="A0A1M6GAD0"/>
<dbReference type="Pfam" id="PF04404">
    <property type="entry name" value="ERF"/>
    <property type="match status" value="1"/>
</dbReference>
<dbReference type="Proteomes" id="UP000184335">
    <property type="component" value="Unassembled WGS sequence"/>
</dbReference>
<dbReference type="OrthoDB" id="1976435at2"/>
<dbReference type="EMBL" id="FQYI01000008">
    <property type="protein sequence ID" value="SHJ06940.1"/>
    <property type="molecule type" value="Genomic_DNA"/>
</dbReference>
<proteinExistence type="predicted"/>
<sequence length="210" mass="24303">MGIYKKLLKIQQEIENLSKDSKSFTYTYVSGSKVLEAVRPRMNELGLLLKQEILEIENERQDYQSKNGSKSEILSKVMMRFTWIDTETGEKDENLFGANGQNDWEKGLGSALTYAERYFLLKYFHIPTDEDDIDNSARKPHGEAAPMQTNQKASKPEKTIWLNENDENWKKIARRIESGGTVTMKNIRKDMGLGVSKKIEERLKELFNIQ</sequence>
<evidence type="ECO:0000313" key="3">
    <source>
        <dbReference type="Proteomes" id="UP000184335"/>
    </source>
</evidence>
<reference evidence="2 3" key="1">
    <citation type="submission" date="2016-11" db="EMBL/GenBank/DDBJ databases">
        <authorList>
            <person name="Jaros S."/>
            <person name="Januszkiewicz K."/>
            <person name="Wedrychowicz H."/>
        </authorList>
    </citation>
    <scope>NUCLEOTIDE SEQUENCE [LARGE SCALE GENOMIC DNA]</scope>
    <source>
        <strain evidence="2 3">DSM 25479</strain>
    </source>
</reference>
<evidence type="ECO:0000256" key="1">
    <source>
        <dbReference type="SAM" id="MobiDB-lite"/>
    </source>
</evidence>
<organism evidence="2 3">
    <name type="scientific">Cruoricaptor ignavus</name>
    <dbReference type="NCBI Taxonomy" id="1118202"/>
    <lineage>
        <taxon>Bacteria</taxon>
        <taxon>Pseudomonadati</taxon>
        <taxon>Bacteroidota</taxon>
        <taxon>Flavobacteriia</taxon>
        <taxon>Flavobacteriales</taxon>
        <taxon>Weeksellaceae</taxon>
        <taxon>Cruoricaptor</taxon>
    </lineage>
</organism>
<feature type="region of interest" description="Disordered" evidence="1">
    <location>
        <begin position="134"/>
        <end position="155"/>
    </location>
</feature>
<accession>A0A1M6GAD0</accession>
<dbReference type="RefSeq" id="WP_073180307.1">
    <property type="nucleotide sequence ID" value="NZ_FQYI01000008.1"/>
</dbReference>